<feature type="domain" description="Neurotransmitter-gated ion-channel ligand-binding" evidence="1">
    <location>
        <begin position="53"/>
        <end position="96"/>
    </location>
</feature>
<dbReference type="InterPro" id="IPR006202">
    <property type="entry name" value="Neur_chan_lig-bd"/>
</dbReference>
<dbReference type="EMBL" id="CAJNOM010002134">
    <property type="protein sequence ID" value="CAF1627361.1"/>
    <property type="molecule type" value="Genomic_DNA"/>
</dbReference>
<dbReference type="OrthoDB" id="5975154at2759"/>
<dbReference type="GO" id="GO:0005230">
    <property type="term" value="F:extracellular ligand-gated monoatomic ion channel activity"/>
    <property type="evidence" value="ECO:0007669"/>
    <property type="project" value="InterPro"/>
</dbReference>
<gene>
    <name evidence="2" type="ORF">BJG266_LOCUS39836</name>
    <name evidence="3" type="ORF">QVE165_LOCUS56725</name>
</gene>
<dbReference type="SUPFAM" id="SSF63712">
    <property type="entry name" value="Nicotinic receptor ligand binding domain-like"/>
    <property type="match status" value="1"/>
</dbReference>
<dbReference type="GO" id="GO:0016020">
    <property type="term" value="C:membrane"/>
    <property type="evidence" value="ECO:0007669"/>
    <property type="project" value="InterPro"/>
</dbReference>
<organism evidence="2 5">
    <name type="scientific">Adineta steineri</name>
    <dbReference type="NCBI Taxonomy" id="433720"/>
    <lineage>
        <taxon>Eukaryota</taxon>
        <taxon>Metazoa</taxon>
        <taxon>Spiralia</taxon>
        <taxon>Gnathifera</taxon>
        <taxon>Rotifera</taxon>
        <taxon>Eurotatoria</taxon>
        <taxon>Bdelloidea</taxon>
        <taxon>Adinetida</taxon>
        <taxon>Adinetidae</taxon>
        <taxon>Adineta</taxon>
    </lineage>
</organism>
<accession>A0A815NMW0</accession>
<dbReference type="EMBL" id="CAJNOI010001803">
    <property type="protein sequence ID" value="CAF1440121.1"/>
    <property type="molecule type" value="Genomic_DNA"/>
</dbReference>
<dbReference type="Pfam" id="PF02931">
    <property type="entry name" value="Neur_chan_LBD"/>
    <property type="match status" value="1"/>
</dbReference>
<name>A0A815NMW0_9BILA</name>
<evidence type="ECO:0000313" key="2">
    <source>
        <dbReference type="EMBL" id="CAF1440121.1"/>
    </source>
</evidence>
<evidence type="ECO:0000313" key="5">
    <source>
        <dbReference type="Proteomes" id="UP000663877"/>
    </source>
</evidence>
<evidence type="ECO:0000259" key="1">
    <source>
        <dbReference type="Pfam" id="PF02931"/>
    </source>
</evidence>
<dbReference type="InterPro" id="IPR036734">
    <property type="entry name" value="Neur_chan_lig-bd_sf"/>
</dbReference>
<comment type="caution">
    <text evidence="2">The sequence shown here is derived from an EMBL/GenBank/DDBJ whole genome shotgun (WGS) entry which is preliminary data.</text>
</comment>
<sequence length="107" mass="12684">MEFSWKDYSLRWNLEEYGHQIFFYIIGESVDENFDSTTEVNAVVQFLIFHIFLDTQICTLKFGSRTYDEAEVNLTAESNKGQLDAYVKSAEWNLEGIYDYLRFFCNT</sequence>
<reference evidence="2" key="1">
    <citation type="submission" date="2021-02" db="EMBL/GenBank/DDBJ databases">
        <authorList>
            <person name="Nowell W R."/>
        </authorList>
    </citation>
    <scope>NUCLEOTIDE SEQUENCE</scope>
</reference>
<keyword evidence="4" id="KW-1185">Reference proteome</keyword>
<proteinExistence type="predicted"/>
<protein>
    <recommendedName>
        <fullName evidence="1">Neurotransmitter-gated ion-channel ligand-binding domain-containing protein</fullName>
    </recommendedName>
</protein>
<dbReference type="Proteomes" id="UP000663832">
    <property type="component" value="Unassembled WGS sequence"/>
</dbReference>
<dbReference type="AlphaFoldDB" id="A0A815NMW0"/>
<evidence type="ECO:0000313" key="3">
    <source>
        <dbReference type="EMBL" id="CAF1627361.1"/>
    </source>
</evidence>
<dbReference type="Proteomes" id="UP000663877">
    <property type="component" value="Unassembled WGS sequence"/>
</dbReference>
<evidence type="ECO:0000313" key="4">
    <source>
        <dbReference type="Proteomes" id="UP000663832"/>
    </source>
</evidence>
<dbReference type="Gene3D" id="2.70.170.10">
    <property type="entry name" value="Neurotransmitter-gated ion-channel ligand-binding domain"/>
    <property type="match status" value="1"/>
</dbReference>